<gene>
    <name evidence="1" type="ORF">PMZ80_008734</name>
</gene>
<name>A0ABR0RFP7_9EURO</name>
<evidence type="ECO:0000313" key="1">
    <source>
        <dbReference type="EMBL" id="KAK5939430.1"/>
    </source>
</evidence>
<dbReference type="GeneID" id="90002183"/>
<reference evidence="1 2" key="1">
    <citation type="journal article" date="2023" name="Res Sq">
        <title>Genomic and morphological characterization of Knufia obscura isolated from the Mars 2020 spacecraft assembly facility.</title>
        <authorList>
            <person name="Chander A.M."/>
            <person name="Teixeira M.M."/>
            <person name="Singh N.K."/>
            <person name="Williams M.P."/>
            <person name="Parker C.W."/>
            <person name="Leo P."/>
            <person name="Stajich J.E."/>
            <person name="Torok T."/>
            <person name="Tighe S."/>
            <person name="Mason C.E."/>
            <person name="Venkateswaran K."/>
        </authorList>
    </citation>
    <scope>NUCLEOTIDE SEQUENCE [LARGE SCALE GENOMIC DNA]</scope>
    <source>
        <strain evidence="1 2">CCFEE 5817</strain>
    </source>
</reference>
<comment type="caution">
    <text evidence="1">The sequence shown here is derived from an EMBL/GenBank/DDBJ whole genome shotgun (WGS) entry which is preliminary data.</text>
</comment>
<accession>A0ABR0RFP7</accession>
<dbReference type="Gene3D" id="1.10.510.10">
    <property type="entry name" value="Transferase(Phosphotransferase) domain 1"/>
    <property type="match status" value="1"/>
</dbReference>
<protein>
    <submittedName>
        <fullName evidence="1">Uncharacterized protein</fullName>
    </submittedName>
</protein>
<proteinExistence type="predicted"/>
<sequence length="240" mass="28338">MSAKRQFAAPNRSWVSLIYSNNIEIFEDEGDEWIIGEPVCEDKEQEYDDYSTYARGDAEGTPFWVKDEIAALQRLAEAKHKSQINVPHLLAAKCEGQESWSWVPHGFVCMILMQYCPGQPLDVQNFYSRPVQERDVIRESFKATLQQVWRAGIYPVDSNIRNLLWDEKSKRCYIVDFEASEPNDIPYEDEFNDLLEYYLWGLAGWQWRDNRLYKSFLCEENERPGEPWEDNTEEHAERDD</sequence>
<dbReference type="InterPro" id="IPR011009">
    <property type="entry name" value="Kinase-like_dom_sf"/>
</dbReference>
<organism evidence="1 2">
    <name type="scientific">Knufia obscura</name>
    <dbReference type="NCBI Taxonomy" id="1635080"/>
    <lineage>
        <taxon>Eukaryota</taxon>
        <taxon>Fungi</taxon>
        <taxon>Dikarya</taxon>
        <taxon>Ascomycota</taxon>
        <taxon>Pezizomycotina</taxon>
        <taxon>Eurotiomycetes</taxon>
        <taxon>Chaetothyriomycetidae</taxon>
        <taxon>Chaetothyriales</taxon>
        <taxon>Trichomeriaceae</taxon>
        <taxon>Knufia</taxon>
    </lineage>
</organism>
<evidence type="ECO:0000313" key="2">
    <source>
        <dbReference type="Proteomes" id="UP001334248"/>
    </source>
</evidence>
<dbReference type="Proteomes" id="UP001334248">
    <property type="component" value="Unassembled WGS sequence"/>
</dbReference>
<dbReference type="EMBL" id="JAVHJV010000011">
    <property type="protein sequence ID" value="KAK5939430.1"/>
    <property type="molecule type" value="Genomic_DNA"/>
</dbReference>
<keyword evidence="2" id="KW-1185">Reference proteome</keyword>
<dbReference type="RefSeq" id="XP_064727520.1">
    <property type="nucleotide sequence ID" value="XM_064877133.1"/>
</dbReference>
<dbReference type="SUPFAM" id="SSF56112">
    <property type="entry name" value="Protein kinase-like (PK-like)"/>
    <property type="match status" value="1"/>
</dbReference>